<evidence type="ECO:0000259" key="11">
    <source>
        <dbReference type="Pfam" id="PF07569"/>
    </source>
</evidence>
<dbReference type="GO" id="GO:0006351">
    <property type="term" value="P:DNA-templated transcription"/>
    <property type="evidence" value="ECO:0007669"/>
    <property type="project" value="InterPro"/>
</dbReference>
<evidence type="ECO:0000256" key="4">
    <source>
        <dbReference type="ARBA" id="ARBA00022737"/>
    </source>
</evidence>
<keyword evidence="6" id="KW-0805">Transcription regulation</keyword>
<keyword evidence="5" id="KW-0156">Chromatin regulator</keyword>
<evidence type="ECO:0000256" key="5">
    <source>
        <dbReference type="ARBA" id="ARBA00022853"/>
    </source>
</evidence>
<reference evidence="14" key="1">
    <citation type="journal article" date="2016" name="Nat. Commun.">
        <title>The Gonium pectorale genome demonstrates co-option of cell cycle regulation during the evolution of multicellularity.</title>
        <authorList>
            <person name="Hanschen E.R."/>
            <person name="Marriage T.N."/>
            <person name="Ferris P.J."/>
            <person name="Hamaji T."/>
            <person name="Toyoda A."/>
            <person name="Fujiyama A."/>
            <person name="Neme R."/>
            <person name="Noguchi H."/>
            <person name="Minakuchi Y."/>
            <person name="Suzuki M."/>
            <person name="Kawai-Toyooka H."/>
            <person name="Smith D.R."/>
            <person name="Sparks H."/>
            <person name="Anderson J."/>
            <person name="Bakaric R."/>
            <person name="Luria V."/>
            <person name="Karger A."/>
            <person name="Kirschner M.W."/>
            <person name="Durand P.M."/>
            <person name="Michod R.E."/>
            <person name="Nozaki H."/>
            <person name="Olson B.J."/>
        </authorList>
    </citation>
    <scope>NUCLEOTIDE SEQUENCE [LARGE SCALE GENOMIC DNA]</scope>
    <source>
        <strain evidence="14">NIES-2863</strain>
    </source>
</reference>
<dbReference type="InterPro" id="IPR001680">
    <property type="entry name" value="WD40_rpt"/>
</dbReference>
<feature type="region of interest" description="Disordered" evidence="10">
    <location>
        <begin position="515"/>
        <end position="541"/>
    </location>
</feature>
<evidence type="ECO:0000256" key="9">
    <source>
        <dbReference type="PROSITE-ProRule" id="PRU00221"/>
    </source>
</evidence>
<evidence type="ECO:0000256" key="1">
    <source>
        <dbReference type="ARBA" id="ARBA00004123"/>
    </source>
</evidence>
<evidence type="ECO:0000259" key="12">
    <source>
        <dbReference type="Pfam" id="PF24105"/>
    </source>
</evidence>
<name>A0A150GIU7_GONPE</name>
<dbReference type="PANTHER" id="PTHR13831">
    <property type="entry name" value="MEMBER OF THE HIR1 FAMILY OF WD-REPEAT PROTEINS"/>
    <property type="match status" value="1"/>
</dbReference>
<dbReference type="GO" id="GO:0006338">
    <property type="term" value="P:chromatin remodeling"/>
    <property type="evidence" value="ECO:0007669"/>
    <property type="project" value="InterPro"/>
</dbReference>
<evidence type="ECO:0000313" key="13">
    <source>
        <dbReference type="EMBL" id="KXZ49330.1"/>
    </source>
</evidence>
<keyword evidence="4" id="KW-0677">Repeat</keyword>
<feature type="repeat" description="WD" evidence="9">
    <location>
        <begin position="10"/>
        <end position="44"/>
    </location>
</feature>
<comment type="similarity">
    <text evidence="2">Belongs to the WD repeat HIR1 family.</text>
</comment>
<organism evidence="13 14">
    <name type="scientific">Gonium pectorale</name>
    <name type="common">Green alga</name>
    <dbReference type="NCBI Taxonomy" id="33097"/>
    <lineage>
        <taxon>Eukaryota</taxon>
        <taxon>Viridiplantae</taxon>
        <taxon>Chlorophyta</taxon>
        <taxon>core chlorophytes</taxon>
        <taxon>Chlorophyceae</taxon>
        <taxon>CS clade</taxon>
        <taxon>Chlamydomonadales</taxon>
        <taxon>Volvocaceae</taxon>
        <taxon>Gonium</taxon>
    </lineage>
</organism>
<feature type="repeat" description="WD" evidence="9">
    <location>
        <begin position="123"/>
        <end position="164"/>
    </location>
</feature>
<dbReference type="SUPFAM" id="SSF50978">
    <property type="entry name" value="WD40 repeat-like"/>
    <property type="match status" value="1"/>
</dbReference>
<evidence type="ECO:0000256" key="3">
    <source>
        <dbReference type="ARBA" id="ARBA00022574"/>
    </source>
</evidence>
<dbReference type="GO" id="GO:0005634">
    <property type="term" value="C:nucleus"/>
    <property type="evidence" value="ECO:0007669"/>
    <property type="project" value="UniProtKB-SubCell"/>
</dbReference>
<dbReference type="Pfam" id="PF07569">
    <property type="entry name" value="Hira"/>
    <property type="match status" value="1"/>
</dbReference>
<gene>
    <name evidence="13" type="ORF">GPECTOR_22g924</name>
</gene>
<dbReference type="Pfam" id="PF24105">
    <property type="entry name" value="Beta-prop_CAF1B_HIR1"/>
    <property type="match status" value="1"/>
</dbReference>
<dbReference type="InterPro" id="IPR015943">
    <property type="entry name" value="WD40/YVTN_repeat-like_dom_sf"/>
</dbReference>
<dbReference type="GO" id="GO:0000417">
    <property type="term" value="C:HIR complex"/>
    <property type="evidence" value="ECO:0007669"/>
    <property type="project" value="TreeGrafter"/>
</dbReference>
<dbReference type="InterPro" id="IPR031120">
    <property type="entry name" value="HIR1-like"/>
</dbReference>
<dbReference type="PANTHER" id="PTHR13831:SF0">
    <property type="entry name" value="PROTEIN HIRA"/>
    <property type="match status" value="1"/>
</dbReference>
<dbReference type="InterPro" id="IPR055410">
    <property type="entry name" value="Beta-prop_CAF1B_HIR1"/>
</dbReference>
<keyword evidence="14" id="KW-1185">Reference proteome</keyword>
<accession>A0A150GIU7</accession>
<dbReference type="GO" id="GO:0000785">
    <property type="term" value="C:chromatin"/>
    <property type="evidence" value="ECO:0007669"/>
    <property type="project" value="TreeGrafter"/>
</dbReference>
<dbReference type="SMART" id="SM00320">
    <property type="entry name" value="WD40"/>
    <property type="match status" value="6"/>
</dbReference>
<keyword evidence="8" id="KW-0539">Nucleus</keyword>
<dbReference type="OrthoDB" id="1741719at2759"/>
<evidence type="ECO:0000313" key="14">
    <source>
        <dbReference type="Proteomes" id="UP000075714"/>
    </source>
</evidence>
<evidence type="ECO:0000256" key="2">
    <source>
        <dbReference type="ARBA" id="ARBA00007306"/>
    </source>
</evidence>
<dbReference type="GO" id="GO:0006355">
    <property type="term" value="P:regulation of DNA-templated transcription"/>
    <property type="evidence" value="ECO:0007669"/>
    <property type="project" value="InterPro"/>
</dbReference>
<dbReference type="InterPro" id="IPR011494">
    <property type="entry name" value="HIRA-like_C"/>
</dbReference>
<proteinExistence type="inferred from homology"/>
<dbReference type="STRING" id="33097.A0A150GIU7"/>
<evidence type="ECO:0000256" key="8">
    <source>
        <dbReference type="ARBA" id="ARBA00023242"/>
    </source>
</evidence>
<comment type="subcellular location">
    <subcellularLocation>
        <location evidence="1">Nucleus</location>
    </subcellularLocation>
</comment>
<dbReference type="PROSITE" id="PS50082">
    <property type="entry name" value="WD_REPEATS_2"/>
    <property type="match status" value="4"/>
</dbReference>
<protein>
    <submittedName>
        <fullName evidence="13">Uncharacterized protein</fullName>
    </submittedName>
</protein>
<dbReference type="PROSITE" id="PS50294">
    <property type="entry name" value="WD_REPEATS_REGION"/>
    <property type="match status" value="1"/>
</dbReference>
<feature type="domain" description="CAF1B/HIR1 beta-propeller" evidence="12">
    <location>
        <begin position="7"/>
        <end position="362"/>
    </location>
</feature>
<dbReference type="InterPro" id="IPR036322">
    <property type="entry name" value="WD40_repeat_dom_sf"/>
</dbReference>
<sequence>MPIVDKPEWIQHGGTSILGVDIDSTGERIATCGADNKVRVWSMRPVVSEAAELDAACPKLLAALADSITPVNCVRFAPSGRLLAAGSDDADVYVYELREGRGTATFGSGEAANVENWRLKSRLRGHGMNVGDVAWAPDSRRLATASVDNKVKVWDALSGHCIRTLDGHEGHVKGVAWDPFDFFLASQGDREVIVWRLEDGVPVARVTEPFAAAPIVTFALRPCWSPDGQLLAVPNGYDKGVHTVPIIKRNTWEPGETQLCGHRGSVSAVRFTPQLYRPPKRAGDGGAAGADDDEDCGAVVAVGAQDRMFSLWHSSAATPIMVGKGFFGKTVYDLAWSPDGRVLLVASYDGSLTSVVFGPEELGRPVPEAEVQALLAQLYGDPRLRNQRGSTLARAPELLQLEARARAEVEREERLSNRLGAGTSAGPAAAAGGAAAAAVPAGPRTGAAATAAAAPRPTANAAAARAEAALLEHNLAAAAALQSPAEWRQWLAAYVRRLAADEDEVRLRDLISELLGPRAPPPRRPASGAAGEPPPLGTSVAGAGSWSPVILGLDKRRILREVVLREVAKNRAYQLLVSEVLDSLKHIEGAQQAARPGSAAAAGAAGVSAGVGAASGAAGGQDAVLGAPAQAQRQPMVMG</sequence>
<evidence type="ECO:0000256" key="7">
    <source>
        <dbReference type="ARBA" id="ARBA00023163"/>
    </source>
</evidence>
<dbReference type="AlphaFoldDB" id="A0A150GIU7"/>
<dbReference type="EMBL" id="LSYV01000023">
    <property type="protein sequence ID" value="KXZ49330.1"/>
    <property type="molecule type" value="Genomic_DNA"/>
</dbReference>
<keyword evidence="7" id="KW-0804">Transcription</keyword>
<evidence type="ECO:0000256" key="6">
    <source>
        <dbReference type="ARBA" id="ARBA00023015"/>
    </source>
</evidence>
<feature type="repeat" description="WD" evidence="9">
    <location>
        <begin position="165"/>
        <end position="205"/>
    </location>
</feature>
<feature type="domain" description="Protein HIRA-like C-terminal" evidence="11">
    <location>
        <begin position="460"/>
        <end position="514"/>
    </location>
</feature>
<dbReference type="Gene3D" id="2.130.10.10">
    <property type="entry name" value="YVTN repeat-like/Quinoprotein amine dehydrogenase"/>
    <property type="match status" value="2"/>
</dbReference>
<dbReference type="Proteomes" id="UP000075714">
    <property type="component" value="Unassembled WGS sequence"/>
</dbReference>
<evidence type="ECO:0000256" key="10">
    <source>
        <dbReference type="SAM" id="MobiDB-lite"/>
    </source>
</evidence>
<dbReference type="GO" id="GO:0031491">
    <property type="term" value="F:nucleosome binding"/>
    <property type="evidence" value="ECO:0007669"/>
    <property type="project" value="TreeGrafter"/>
</dbReference>
<comment type="caution">
    <text evidence="13">The sequence shown here is derived from an EMBL/GenBank/DDBJ whole genome shotgun (WGS) entry which is preliminary data.</text>
</comment>
<keyword evidence="3 9" id="KW-0853">WD repeat</keyword>
<feature type="repeat" description="WD" evidence="9">
    <location>
        <begin position="64"/>
        <end position="105"/>
    </location>
</feature>